<name>A0A8J2KJX9_9HEXA</name>
<gene>
    <name evidence="2" type="ORF">AFUS01_LOCUS28378</name>
</gene>
<organism evidence="2 3">
    <name type="scientific">Allacma fusca</name>
    <dbReference type="NCBI Taxonomy" id="39272"/>
    <lineage>
        <taxon>Eukaryota</taxon>
        <taxon>Metazoa</taxon>
        <taxon>Ecdysozoa</taxon>
        <taxon>Arthropoda</taxon>
        <taxon>Hexapoda</taxon>
        <taxon>Collembola</taxon>
        <taxon>Symphypleona</taxon>
        <taxon>Sminthuridae</taxon>
        <taxon>Allacma</taxon>
    </lineage>
</organism>
<protein>
    <submittedName>
        <fullName evidence="2">Uncharacterized protein</fullName>
    </submittedName>
</protein>
<evidence type="ECO:0000313" key="3">
    <source>
        <dbReference type="Proteomes" id="UP000708208"/>
    </source>
</evidence>
<evidence type="ECO:0000313" key="2">
    <source>
        <dbReference type="EMBL" id="CAG7817837.1"/>
    </source>
</evidence>
<accession>A0A8J2KJX9</accession>
<keyword evidence="3" id="KW-1185">Reference proteome</keyword>
<proteinExistence type="predicted"/>
<feature type="transmembrane region" description="Helical" evidence="1">
    <location>
        <begin position="6"/>
        <end position="29"/>
    </location>
</feature>
<feature type="non-terminal residue" evidence="2">
    <location>
        <position position="1"/>
    </location>
</feature>
<keyword evidence="1" id="KW-1133">Transmembrane helix</keyword>
<comment type="caution">
    <text evidence="2">The sequence shown here is derived from an EMBL/GenBank/DDBJ whole genome shotgun (WGS) entry which is preliminary data.</text>
</comment>
<evidence type="ECO:0000256" key="1">
    <source>
        <dbReference type="SAM" id="Phobius"/>
    </source>
</evidence>
<keyword evidence="1" id="KW-0472">Membrane</keyword>
<dbReference type="EMBL" id="CAJVCH010405030">
    <property type="protein sequence ID" value="CAG7817837.1"/>
    <property type="molecule type" value="Genomic_DNA"/>
</dbReference>
<sequence>NWTVFIGVFFLFPIMLWIHLVFFALLAVVSGRENRIGDRMQNVTNLSNDILNWEPRKISKPNIPYTLQATTLTIDQ</sequence>
<dbReference type="Proteomes" id="UP000708208">
    <property type="component" value="Unassembled WGS sequence"/>
</dbReference>
<dbReference type="AlphaFoldDB" id="A0A8J2KJX9"/>
<reference evidence="2" key="1">
    <citation type="submission" date="2021-06" db="EMBL/GenBank/DDBJ databases">
        <authorList>
            <person name="Hodson N. C."/>
            <person name="Mongue J. A."/>
            <person name="Jaron S. K."/>
        </authorList>
    </citation>
    <scope>NUCLEOTIDE SEQUENCE</scope>
</reference>
<keyword evidence="1" id="KW-0812">Transmembrane</keyword>